<keyword evidence="16 24" id="KW-1133">Transmembrane helix</keyword>
<gene>
    <name evidence="27" type="ORF">H0264_07180</name>
</gene>
<dbReference type="KEGG" id="nhu:H0264_07180"/>
<dbReference type="PROSITE" id="PS50885">
    <property type="entry name" value="HAMP"/>
    <property type="match status" value="1"/>
</dbReference>
<evidence type="ECO:0000256" key="19">
    <source>
        <dbReference type="ARBA" id="ARBA00023026"/>
    </source>
</evidence>
<dbReference type="Gene3D" id="1.10.287.130">
    <property type="match status" value="1"/>
</dbReference>
<evidence type="ECO:0000256" key="6">
    <source>
        <dbReference type="ARBA" id="ARBA00022475"/>
    </source>
</evidence>
<dbReference type="InterPro" id="IPR003661">
    <property type="entry name" value="HisK_dim/P_dom"/>
</dbReference>
<evidence type="ECO:0000256" key="14">
    <source>
        <dbReference type="ARBA" id="ARBA00022842"/>
    </source>
</evidence>
<keyword evidence="6" id="KW-1003">Cell membrane</keyword>
<keyword evidence="28" id="KW-1185">Reference proteome</keyword>
<comment type="subcellular location">
    <subcellularLocation>
        <location evidence="4">Cell membrane</location>
        <topology evidence="4">Multi-pass membrane protein</topology>
    </subcellularLocation>
</comment>
<keyword evidence="14" id="KW-0460">Magnesium</keyword>
<keyword evidence="7" id="KW-0597">Phosphoprotein</keyword>
<evidence type="ECO:0000256" key="15">
    <source>
        <dbReference type="ARBA" id="ARBA00022912"/>
    </source>
</evidence>
<evidence type="ECO:0000259" key="25">
    <source>
        <dbReference type="PROSITE" id="PS50109"/>
    </source>
</evidence>
<evidence type="ECO:0000256" key="21">
    <source>
        <dbReference type="ARBA" id="ARBA00040454"/>
    </source>
</evidence>
<evidence type="ECO:0000256" key="13">
    <source>
        <dbReference type="ARBA" id="ARBA00022840"/>
    </source>
</evidence>
<dbReference type="Gene3D" id="6.10.340.10">
    <property type="match status" value="1"/>
</dbReference>
<keyword evidence="20" id="KW-0464">Manganese</keyword>
<dbReference type="InterPro" id="IPR005467">
    <property type="entry name" value="His_kinase_dom"/>
</dbReference>
<dbReference type="SMART" id="SM00387">
    <property type="entry name" value="HATPase_c"/>
    <property type="match status" value="1"/>
</dbReference>
<evidence type="ECO:0000256" key="10">
    <source>
        <dbReference type="ARBA" id="ARBA00022741"/>
    </source>
</evidence>
<dbReference type="GO" id="GO:0005524">
    <property type="term" value="F:ATP binding"/>
    <property type="evidence" value="ECO:0007669"/>
    <property type="project" value="UniProtKB-KW"/>
</dbReference>
<dbReference type="InterPro" id="IPR036890">
    <property type="entry name" value="HATPase_C_sf"/>
</dbReference>
<dbReference type="PRINTS" id="PR00344">
    <property type="entry name" value="BCTRLSENSOR"/>
</dbReference>
<evidence type="ECO:0000259" key="26">
    <source>
        <dbReference type="PROSITE" id="PS50885"/>
    </source>
</evidence>
<keyword evidence="24" id="KW-0472">Membrane</keyword>
<evidence type="ECO:0000256" key="24">
    <source>
        <dbReference type="SAM" id="Phobius"/>
    </source>
</evidence>
<dbReference type="SMART" id="SM00388">
    <property type="entry name" value="HisKA"/>
    <property type="match status" value="1"/>
</dbReference>
<evidence type="ECO:0000256" key="1">
    <source>
        <dbReference type="ARBA" id="ARBA00000085"/>
    </source>
</evidence>
<evidence type="ECO:0000256" key="12">
    <source>
        <dbReference type="ARBA" id="ARBA00022801"/>
    </source>
</evidence>
<evidence type="ECO:0000256" key="11">
    <source>
        <dbReference type="ARBA" id="ARBA00022777"/>
    </source>
</evidence>
<name>A0A7D6Z3M6_9NOCA</name>
<keyword evidence="10" id="KW-0547">Nucleotide-binding</keyword>
<dbReference type="GO" id="GO:0005886">
    <property type="term" value="C:plasma membrane"/>
    <property type="evidence" value="ECO:0007669"/>
    <property type="project" value="UniProtKB-SubCell"/>
</dbReference>
<reference evidence="27 28" key="1">
    <citation type="submission" date="2020-07" db="EMBL/GenBank/DDBJ databases">
        <authorList>
            <person name="Zhuang K."/>
            <person name="Ran Y."/>
        </authorList>
    </citation>
    <scope>NUCLEOTIDE SEQUENCE [LARGE SCALE GENOMIC DNA]</scope>
    <source>
        <strain evidence="27 28">WCH-YHL-001</strain>
    </source>
</reference>
<keyword evidence="11 27" id="KW-0418">Kinase</keyword>
<keyword evidence="17" id="KW-0902">Two-component regulatory system</keyword>
<dbReference type="SUPFAM" id="SSF55874">
    <property type="entry name" value="ATPase domain of HSP90 chaperone/DNA topoisomerase II/histidine kinase"/>
    <property type="match status" value="1"/>
</dbReference>
<dbReference type="InterPro" id="IPR004358">
    <property type="entry name" value="Sig_transdc_His_kin-like_C"/>
</dbReference>
<dbReference type="PROSITE" id="PS50109">
    <property type="entry name" value="HIS_KIN"/>
    <property type="match status" value="1"/>
</dbReference>
<evidence type="ECO:0000256" key="22">
    <source>
        <dbReference type="ARBA" id="ARBA00041776"/>
    </source>
</evidence>
<dbReference type="CDD" id="cd00082">
    <property type="entry name" value="HisKA"/>
    <property type="match status" value="1"/>
</dbReference>
<dbReference type="RefSeq" id="WP_181583239.1">
    <property type="nucleotide sequence ID" value="NZ_CP059399.1"/>
</dbReference>
<keyword evidence="8" id="KW-0808">Transferase</keyword>
<dbReference type="EC" id="2.7.13.3" evidence="5"/>
<dbReference type="InterPro" id="IPR050980">
    <property type="entry name" value="2C_sensor_his_kinase"/>
</dbReference>
<evidence type="ECO:0000256" key="9">
    <source>
        <dbReference type="ARBA" id="ARBA00022692"/>
    </source>
</evidence>
<keyword evidence="18" id="KW-0346">Stress response</keyword>
<sequence>MTPPTGSSASGGATPSFWRRLRRPVSLRTRVALASALTAAIVVTAMGAVLFAVAKPDAEKQAGTVVSALAIRHPDGSVENGTPAVPALPGDPTGPITIHRSPDRSSTTTEQGSPGGATPAPDSHWPPEAAMPALELGPADFARTLPVDAGKTVVVAVPRSVVAESTTQQRTRIVAIGVAAVALAAVLGWCFANRAVAPLRRLTAATAGLGDGLVLESRSGPGASETAELGAAMNTMLGRIADERRHTGEALVTARDFAATAAHELRTPLTSMRTDLQVLRSMPLSESERAGIIDEILVTQGTVETTLAALERLAVGDLTTESDWEDVDLGELVDQVVDDARRAHPQVTITDTAVDPIRLRGLTAGLRSVIDNALTNAVRHGAATRIDLAAHRDGDTVTLTVDDNGTGIPESERARVFDRFHRASAAPGSGLGLALVAQQARLHGGFARIDESPLGGARLTFTLSVTPVR</sequence>
<dbReference type="Pfam" id="PF00512">
    <property type="entry name" value="HisKA"/>
    <property type="match status" value="1"/>
</dbReference>
<protein>
    <recommendedName>
        <fullName evidence="21">Signal transduction histidine-protein kinase/phosphatase MprB</fullName>
        <ecNumber evidence="5">2.7.13.3</ecNumber>
    </recommendedName>
    <alternativeName>
        <fullName evidence="22">Mycobacterial persistence regulator B</fullName>
    </alternativeName>
</protein>
<keyword evidence="13" id="KW-0067">ATP-binding</keyword>
<evidence type="ECO:0000256" key="17">
    <source>
        <dbReference type="ARBA" id="ARBA00023012"/>
    </source>
</evidence>
<feature type="transmembrane region" description="Helical" evidence="24">
    <location>
        <begin position="173"/>
        <end position="192"/>
    </location>
</feature>
<evidence type="ECO:0000256" key="5">
    <source>
        <dbReference type="ARBA" id="ARBA00012438"/>
    </source>
</evidence>
<evidence type="ECO:0000256" key="23">
    <source>
        <dbReference type="SAM" id="MobiDB-lite"/>
    </source>
</evidence>
<feature type="region of interest" description="Disordered" evidence="23">
    <location>
        <begin position="74"/>
        <end position="130"/>
    </location>
</feature>
<evidence type="ECO:0000256" key="3">
    <source>
        <dbReference type="ARBA" id="ARBA00001946"/>
    </source>
</evidence>
<organism evidence="27 28">
    <name type="scientific">Nocardia huaxiensis</name>
    <dbReference type="NCBI Taxonomy" id="2755382"/>
    <lineage>
        <taxon>Bacteria</taxon>
        <taxon>Bacillati</taxon>
        <taxon>Actinomycetota</taxon>
        <taxon>Actinomycetes</taxon>
        <taxon>Mycobacteriales</taxon>
        <taxon>Nocardiaceae</taxon>
        <taxon>Nocardia</taxon>
    </lineage>
</organism>
<evidence type="ECO:0000256" key="8">
    <source>
        <dbReference type="ARBA" id="ARBA00022679"/>
    </source>
</evidence>
<keyword evidence="19" id="KW-0843">Virulence</keyword>
<dbReference type="GO" id="GO:0000155">
    <property type="term" value="F:phosphorelay sensor kinase activity"/>
    <property type="evidence" value="ECO:0007669"/>
    <property type="project" value="InterPro"/>
</dbReference>
<feature type="domain" description="HAMP" evidence="26">
    <location>
        <begin position="193"/>
        <end position="245"/>
    </location>
</feature>
<evidence type="ECO:0000256" key="4">
    <source>
        <dbReference type="ARBA" id="ARBA00004651"/>
    </source>
</evidence>
<comment type="cofactor">
    <cofactor evidence="3">
        <name>Mg(2+)</name>
        <dbReference type="ChEBI" id="CHEBI:18420"/>
    </cofactor>
</comment>
<comment type="catalytic activity">
    <reaction evidence="1">
        <text>ATP + protein L-histidine = ADP + protein N-phospho-L-histidine.</text>
        <dbReference type="EC" id="2.7.13.3"/>
    </reaction>
</comment>
<dbReference type="SUPFAM" id="SSF47384">
    <property type="entry name" value="Homodimeric domain of signal transducing histidine kinase"/>
    <property type="match status" value="1"/>
</dbReference>
<dbReference type="InterPro" id="IPR003660">
    <property type="entry name" value="HAMP_dom"/>
</dbReference>
<evidence type="ECO:0000256" key="18">
    <source>
        <dbReference type="ARBA" id="ARBA00023016"/>
    </source>
</evidence>
<feature type="domain" description="Histidine kinase" evidence="25">
    <location>
        <begin position="260"/>
        <end position="467"/>
    </location>
</feature>
<dbReference type="Proteomes" id="UP000515512">
    <property type="component" value="Chromosome"/>
</dbReference>
<dbReference type="Gene3D" id="3.30.565.10">
    <property type="entry name" value="Histidine kinase-like ATPase, C-terminal domain"/>
    <property type="match status" value="1"/>
</dbReference>
<dbReference type="CDD" id="cd00075">
    <property type="entry name" value="HATPase"/>
    <property type="match status" value="1"/>
</dbReference>
<dbReference type="EMBL" id="CP059399">
    <property type="protein sequence ID" value="QLY32066.1"/>
    <property type="molecule type" value="Genomic_DNA"/>
</dbReference>
<proteinExistence type="predicted"/>
<dbReference type="Pfam" id="PF02518">
    <property type="entry name" value="HATPase_c"/>
    <property type="match status" value="1"/>
</dbReference>
<dbReference type="GO" id="GO:0004721">
    <property type="term" value="F:phosphoprotein phosphatase activity"/>
    <property type="evidence" value="ECO:0007669"/>
    <property type="project" value="UniProtKB-KW"/>
</dbReference>
<dbReference type="PANTHER" id="PTHR44936">
    <property type="entry name" value="SENSOR PROTEIN CREC"/>
    <property type="match status" value="1"/>
</dbReference>
<dbReference type="InterPro" id="IPR036097">
    <property type="entry name" value="HisK_dim/P_sf"/>
</dbReference>
<dbReference type="InterPro" id="IPR003594">
    <property type="entry name" value="HATPase_dom"/>
</dbReference>
<keyword evidence="15" id="KW-0904">Protein phosphatase</keyword>
<evidence type="ECO:0000256" key="7">
    <source>
        <dbReference type="ARBA" id="ARBA00022553"/>
    </source>
</evidence>
<accession>A0A7D6Z3M6</accession>
<evidence type="ECO:0000313" key="27">
    <source>
        <dbReference type="EMBL" id="QLY32066.1"/>
    </source>
</evidence>
<dbReference type="AlphaFoldDB" id="A0A7D6Z3M6"/>
<dbReference type="PANTHER" id="PTHR44936:SF9">
    <property type="entry name" value="SENSOR PROTEIN CREC"/>
    <property type="match status" value="1"/>
</dbReference>
<evidence type="ECO:0000256" key="2">
    <source>
        <dbReference type="ARBA" id="ARBA00001936"/>
    </source>
</evidence>
<evidence type="ECO:0000256" key="20">
    <source>
        <dbReference type="ARBA" id="ARBA00023211"/>
    </source>
</evidence>
<keyword evidence="9 24" id="KW-0812">Transmembrane</keyword>
<evidence type="ECO:0000313" key="28">
    <source>
        <dbReference type="Proteomes" id="UP000515512"/>
    </source>
</evidence>
<keyword evidence="12" id="KW-0378">Hydrolase</keyword>
<comment type="cofactor">
    <cofactor evidence="2">
        <name>Mn(2+)</name>
        <dbReference type="ChEBI" id="CHEBI:29035"/>
    </cofactor>
</comment>
<dbReference type="Pfam" id="PF00672">
    <property type="entry name" value="HAMP"/>
    <property type="match status" value="1"/>
</dbReference>
<evidence type="ECO:0000256" key="16">
    <source>
        <dbReference type="ARBA" id="ARBA00022989"/>
    </source>
</evidence>
<feature type="transmembrane region" description="Helical" evidence="24">
    <location>
        <begin position="31"/>
        <end position="54"/>
    </location>
</feature>